<keyword evidence="3" id="KW-0238">DNA-binding</keyword>
<dbReference type="Pfam" id="PF00126">
    <property type="entry name" value="HTH_1"/>
    <property type="match status" value="1"/>
</dbReference>
<keyword evidence="2" id="KW-0805">Transcription regulation</keyword>
<keyword evidence="4" id="KW-0804">Transcription</keyword>
<dbReference type="EMBL" id="NNRL01000165">
    <property type="protein sequence ID" value="OYR08580.1"/>
    <property type="molecule type" value="Genomic_DNA"/>
</dbReference>
<reference evidence="6 7" key="1">
    <citation type="submission" date="2017-07" db="EMBL/GenBank/DDBJ databases">
        <title>Phylogenetic study on the rhizospheric bacterium Ochrobactrum sp. A44.</title>
        <authorList>
            <person name="Krzyzanowska D.M."/>
            <person name="Ossowicki A."/>
            <person name="Rajewska M."/>
            <person name="Maciag T."/>
            <person name="Kaczynski Z."/>
            <person name="Czerwicka M."/>
            <person name="Jafra S."/>
        </authorList>
    </citation>
    <scope>NUCLEOTIDE SEQUENCE [LARGE SCALE GENOMIC DNA]</scope>
    <source>
        <strain evidence="6 7">OgA9a</strain>
    </source>
</reference>
<dbReference type="PRINTS" id="PR00039">
    <property type="entry name" value="HTHLYSR"/>
</dbReference>
<comment type="similarity">
    <text evidence="1">Belongs to the LysR transcriptional regulatory family.</text>
</comment>
<dbReference type="GO" id="GO:0003677">
    <property type="term" value="F:DNA binding"/>
    <property type="evidence" value="ECO:0007669"/>
    <property type="project" value="UniProtKB-KW"/>
</dbReference>
<accession>A0A256F1J0</accession>
<dbReference type="RefSeq" id="WP_094542106.1">
    <property type="nucleotide sequence ID" value="NZ_JBHEER010000006.1"/>
</dbReference>
<dbReference type="InterPro" id="IPR036388">
    <property type="entry name" value="WH-like_DNA-bd_sf"/>
</dbReference>
<dbReference type="Pfam" id="PF03466">
    <property type="entry name" value="LysR_substrate"/>
    <property type="match status" value="1"/>
</dbReference>
<name>A0A256F1J0_9HYPH</name>
<keyword evidence="7" id="KW-1185">Reference proteome</keyword>
<dbReference type="AlphaFoldDB" id="A0A256F1J0"/>
<dbReference type="SUPFAM" id="SSF46785">
    <property type="entry name" value="Winged helix' DNA-binding domain"/>
    <property type="match status" value="1"/>
</dbReference>
<feature type="domain" description="HTH lysR-type" evidence="5">
    <location>
        <begin position="1"/>
        <end position="58"/>
    </location>
</feature>
<dbReference type="PROSITE" id="PS50931">
    <property type="entry name" value="HTH_LYSR"/>
    <property type="match status" value="1"/>
</dbReference>
<comment type="caution">
    <text evidence="6">The sequence shown here is derived from an EMBL/GenBank/DDBJ whole genome shotgun (WGS) entry which is preliminary data.</text>
</comment>
<evidence type="ECO:0000259" key="5">
    <source>
        <dbReference type="PROSITE" id="PS50931"/>
    </source>
</evidence>
<dbReference type="Gene3D" id="1.10.10.10">
    <property type="entry name" value="Winged helix-like DNA-binding domain superfamily/Winged helix DNA-binding domain"/>
    <property type="match status" value="1"/>
</dbReference>
<evidence type="ECO:0000313" key="7">
    <source>
        <dbReference type="Proteomes" id="UP000216478"/>
    </source>
</evidence>
<dbReference type="InterPro" id="IPR036390">
    <property type="entry name" value="WH_DNA-bd_sf"/>
</dbReference>
<evidence type="ECO:0000256" key="4">
    <source>
        <dbReference type="ARBA" id="ARBA00023163"/>
    </source>
</evidence>
<proteinExistence type="inferred from homology"/>
<dbReference type="Gene3D" id="3.40.190.10">
    <property type="entry name" value="Periplasmic binding protein-like II"/>
    <property type="match status" value="2"/>
</dbReference>
<dbReference type="SUPFAM" id="SSF53850">
    <property type="entry name" value="Periplasmic binding protein-like II"/>
    <property type="match status" value="1"/>
</dbReference>
<evidence type="ECO:0000256" key="1">
    <source>
        <dbReference type="ARBA" id="ARBA00009437"/>
    </source>
</evidence>
<dbReference type="InterPro" id="IPR000847">
    <property type="entry name" value="LysR_HTH_N"/>
</dbReference>
<sequence length="300" mass="33504">MELRQLECFLAVAQELHFGRAAEKIGMSQSSISETIKALERLLGGTLFDRTSRRVSLTRLGENLKNGSEPAIIALRAVYLDCKRQAAGKMRQLRIGFLGGGFYELHSPLVIEFEERHPDIKLEFVELSYLNQFSAIADGTVDIGFCRLPLGAESLQHGPVVMRDQRMLCVPDGHPFTKFSLLNPEYLSEEMLVRVTPGSVTEEWDNFHFPKHTPAGKTIAQGPVVRTIREAIAAVASRQGLVMLTKRAGNYYTTPGISFVEIDLPPTPSALAWRRNDLRPVIQDLNAILVRIAKRYGTMP</sequence>
<dbReference type="OrthoDB" id="9795022at2"/>
<dbReference type="CDD" id="cd08414">
    <property type="entry name" value="PBP2_LTTR_aromatics_like"/>
    <property type="match status" value="1"/>
</dbReference>
<evidence type="ECO:0000313" key="6">
    <source>
        <dbReference type="EMBL" id="OYR08580.1"/>
    </source>
</evidence>
<dbReference type="Proteomes" id="UP000216478">
    <property type="component" value="Unassembled WGS sequence"/>
</dbReference>
<evidence type="ECO:0000256" key="3">
    <source>
        <dbReference type="ARBA" id="ARBA00023125"/>
    </source>
</evidence>
<dbReference type="FunFam" id="1.10.10.10:FF:000001">
    <property type="entry name" value="LysR family transcriptional regulator"/>
    <property type="match status" value="1"/>
</dbReference>
<protein>
    <submittedName>
        <fullName evidence="6">LysR substrate binding domain protein</fullName>
    </submittedName>
</protein>
<dbReference type="PANTHER" id="PTHR30346">
    <property type="entry name" value="TRANSCRIPTIONAL DUAL REGULATOR HCAR-RELATED"/>
    <property type="match status" value="1"/>
</dbReference>
<organism evidence="6 7">
    <name type="scientific">Brucella grignonensis</name>
    <dbReference type="NCBI Taxonomy" id="94627"/>
    <lineage>
        <taxon>Bacteria</taxon>
        <taxon>Pseudomonadati</taxon>
        <taxon>Pseudomonadota</taxon>
        <taxon>Alphaproteobacteria</taxon>
        <taxon>Hyphomicrobiales</taxon>
        <taxon>Brucellaceae</taxon>
        <taxon>Brucella/Ochrobactrum group</taxon>
        <taxon>Brucella</taxon>
    </lineage>
</organism>
<dbReference type="GO" id="GO:0032993">
    <property type="term" value="C:protein-DNA complex"/>
    <property type="evidence" value="ECO:0007669"/>
    <property type="project" value="TreeGrafter"/>
</dbReference>
<dbReference type="GO" id="GO:0003700">
    <property type="term" value="F:DNA-binding transcription factor activity"/>
    <property type="evidence" value="ECO:0007669"/>
    <property type="project" value="InterPro"/>
</dbReference>
<dbReference type="PANTHER" id="PTHR30346:SF0">
    <property type="entry name" value="HCA OPERON TRANSCRIPTIONAL ACTIVATOR HCAR"/>
    <property type="match status" value="1"/>
</dbReference>
<evidence type="ECO:0000256" key="2">
    <source>
        <dbReference type="ARBA" id="ARBA00023015"/>
    </source>
</evidence>
<gene>
    <name evidence="6" type="ORF">CEV33_2994</name>
</gene>
<dbReference type="InterPro" id="IPR005119">
    <property type="entry name" value="LysR_subst-bd"/>
</dbReference>